<dbReference type="AlphaFoldDB" id="A0A0X8JKF9"/>
<dbReference type="KEGG" id="dfi:AXF13_07805"/>
<gene>
    <name evidence="1" type="ORF">AXF13_07805</name>
</gene>
<accession>A0A0X8JKF9</accession>
<dbReference type="STRING" id="44742.AXF13_07805"/>
<dbReference type="Proteomes" id="UP000069241">
    <property type="component" value="Chromosome"/>
</dbReference>
<evidence type="ECO:0000313" key="2">
    <source>
        <dbReference type="Proteomes" id="UP000069241"/>
    </source>
</evidence>
<proteinExistence type="predicted"/>
<organism evidence="1 2">
    <name type="scientific">Desulfovibrio fairfieldensis</name>
    <dbReference type="NCBI Taxonomy" id="44742"/>
    <lineage>
        <taxon>Bacteria</taxon>
        <taxon>Pseudomonadati</taxon>
        <taxon>Thermodesulfobacteriota</taxon>
        <taxon>Desulfovibrionia</taxon>
        <taxon>Desulfovibrionales</taxon>
        <taxon>Desulfovibrionaceae</taxon>
        <taxon>Desulfovibrio</taxon>
    </lineage>
</organism>
<reference evidence="2" key="1">
    <citation type="submission" date="2016-02" db="EMBL/GenBank/DDBJ databases">
        <authorList>
            <person name="Holder M.E."/>
            <person name="Ajami N.J."/>
            <person name="Petrosino J.F."/>
        </authorList>
    </citation>
    <scope>NUCLEOTIDE SEQUENCE [LARGE SCALE GENOMIC DNA]</scope>
    <source>
        <strain evidence="2">CCUG 45958</strain>
    </source>
</reference>
<dbReference type="InterPro" id="IPR014942">
    <property type="entry name" value="AbiEii"/>
</dbReference>
<protein>
    <recommendedName>
        <fullName evidence="3">Nucleotidyl transferase AbiEii/AbiGii toxin family protein</fullName>
    </recommendedName>
</protein>
<dbReference type="Pfam" id="PF08843">
    <property type="entry name" value="AbiEii"/>
    <property type="match status" value="1"/>
</dbReference>
<evidence type="ECO:0000313" key="1">
    <source>
        <dbReference type="EMBL" id="AMD90028.1"/>
    </source>
</evidence>
<name>A0A0X8JKF9_9BACT</name>
<dbReference type="Gene3D" id="3.10.450.620">
    <property type="entry name" value="JHP933, nucleotidyltransferase-like core domain"/>
    <property type="match status" value="1"/>
</dbReference>
<sequence>MIEVYSLESRRGIPAAVLEKDILLTDVLQAISEIRPRGFSLAFCGGTALAKAYKVIDRMSEDLDFKVTVPTCSEKQLLSSLETSRVQIRAAVERIGFPGDDCRAYNNNRFFTFRLRYNSRFKSQSESLRPYIQVECINIAPVEKPQLKPMRSIVADHFDVGKAVELPCTTLRETLVEKTVALLRRLGDDRERNRHNPYLMRHVYDLSRIIQNIGRPDDAKFQEMFVQKVRLDTCQYAGISAAFGADARKAMKASVMDLRKDPRHARDYETSLKDLVLHGGTSSYHTALAHFLPLADALIKRLDLADAEAGVPHASGMRPRH</sequence>
<evidence type="ECO:0008006" key="3">
    <source>
        <dbReference type="Google" id="ProtNLM"/>
    </source>
</evidence>
<keyword evidence="2" id="KW-1185">Reference proteome</keyword>
<dbReference type="EMBL" id="CP014229">
    <property type="protein sequence ID" value="AMD90028.1"/>
    <property type="molecule type" value="Genomic_DNA"/>
</dbReference>